<dbReference type="SMART" id="SM00388">
    <property type="entry name" value="HisKA"/>
    <property type="match status" value="1"/>
</dbReference>
<keyword evidence="3" id="KW-0597">Phosphoprotein</keyword>
<dbReference type="InterPro" id="IPR005467">
    <property type="entry name" value="His_kinase_dom"/>
</dbReference>
<dbReference type="SMART" id="SM00028">
    <property type="entry name" value="TPR"/>
    <property type="match status" value="7"/>
</dbReference>
<dbReference type="Pfam" id="PF02518">
    <property type="entry name" value="HATPase_c"/>
    <property type="match status" value="1"/>
</dbReference>
<evidence type="ECO:0000256" key="3">
    <source>
        <dbReference type="ARBA" id="ARBA00022553"/>
    </source>
</evidence>
<feature type="repeat" description="TPR" evidence="7">
    <location>
        <begin position="241"/>
        <end position="274"/>
    </location>
</feature>
<dbReference type="InterPro" id="IPR003661">
    <property type="entry name" value="HisK_dim/P_dom"/>
</dbReference>
<evidence type="ECO:0000256" key="8">
    <source>
        <dbReference type="SAM" id="Coils"/>
    </source>
</evidence>
<evidence type="ECO:0000259" key="10">
    <source>
        <dbReference type="PROSITE" id="PS50109"/>
    </source>
</evidence>
<comment type="catalytic activity">
    <reaction evidence="1">
        <text>ATP + protein L-histidine = ADP + protein N-phospho-L-histidine.</text>
        <dbReference type="EC" id="2.7.13.3"/>
    </reaction>
</comment>
<dbReference type="PRINTS" id="PR00344">
    <property type="entry name" value="BCTRLSENSOR"/>
</dbReference>
<evidence type="ECO:0000313" key="11">
    <source>
        <dbReference type="EMBL" id="MFD0761946.1"/>
    </source>
</evidence>
<keyword evidence="5" id="KW-0418">Kinase</keyword>
<dbReference type="EC" id="2.7.13.3" evidence="2"/>
<keyword evidence="8" id="KW-0175">Coiled coil</keyword>
<dbReference type="CDD" id="cd00082">
    <property type="entry name" value="HisKA"/>
    <property type="match status" value="1"/>
</dbReference>
<keyword evidence="4" id="KW-0808">Transferase</keyword>
<dbReference type="Proteomes" id="UP001597032">
    <property type="component" value="Unassembled WGS sequence"/>
</dbReference>
<evidence type="ECO:0000256" key="9">
    <source>
        <dbReference type="SAM" id="Phobius"/>
    </source>
</evidence>
<accession>A0ABW2Z7M8</accession>
<feature type="repeat" description="TPR" evidence="7">
    <location>
        <begin position="201"/>
        <end position="234"/>
    </location>
</feature>
<dbReference type="PANTHER" id="PTHR43711">
    <property type="entry name" value="TWO-COMPONENT HISTIDINE KINASE"/>
    <property type="match status" value="1"/>
</dbReference>
<dbReference type="PANTHER" id="PTHR43711:SF31">
    <property type="entry name" value="HISTIDINE KINASE"/>
    <property type="match status" value="1"/>
</dbReference>
<dbReference type="InterPro" id="IPR003594">
    <property type="entry name" value="HATPase_dom"/>
</dbReference>
<dbReference type="InterPro" id="IPR004358">
    <property type="entry name" value="Sig_transdc_His_kin-like_C"/>
</dbReference>
<sequence length="698" mass="80065">MRKIVVFFLFYIFSSILYGQDSTSIKSLKAELYNASVDSTKISIALKIADTYLKQENDSSLFFYNKALETAKNINDQKKIADILFYLGYSYEFFNEHNLAIQNYKEARLLYIELKDSLKEAMTNNYIGFCYTHLYNESKAIDFYLKSLSIYKKLKNDIGIANNYTDIGNLYYAQENFKVAEGYYNDAFEIYKRIGDKFGEASSYTNLGNTNIDEKNFNKGLEFFKKSIVLYKEIDDLAGIAIAYNNIGDTYIKLKEFKKSKSYFSKALELANEIKDQDLRSLVLLNISDLYNNSGNFKEAIKKANESNKIANEIGNLEYQGLNFLNLSVAYDGLGNFKEALNYYKKYTTSKDSLIKIDGNKKIQLFNALNKLEEKELTINNLAAENEITQLKYDNEKKLIYFLIGAVVIFAFLIILFIYEQESKKKAYNLLEFKNYQISKLNNEMQEQRDVLKQMNITKDKFFSIIAHDLKNPFNSIKGFTELLIENINEYTEEKQLKFLKVVKGSTVKASSLLNNLLIWANSQSGNLKFNPQKIDLKVELANVISFLEIQAFNKDIKIANKIQDNIFLYADDNMLSTILRNLISNAIKFTQSEGRIEIISNTKNGFTKISIKDSGIGISEENLKNLFNIETKKSTLGTSNEQGSGLGLILCKEFVERHGGEIFVESELTLGSTFSFTLPNWEKANQSNNIKKLTLNV</sequence>
<evidence type="ECO:0000256" key="2">
    <source>
        <dbReference type="ARBA" id="ARBA00012438"/>
    </source>
</evidence>
<dbReference type="SMART" id="SM00387">
    <property type="entry name" value="HATPase_c"/>
    <property type="match status" value="1"/>
</dbReference>
<dbReference type="Gene3D" id="1.25.40.10">
    <property type="entry name" value="Tetratricopeptide repeat domain"/>
    <property type="match status" value="2"/>
</dbReference>
<dbReference type="Pfam" id="PF00512">
    <property type="entry name" value="HisKA"/>
    <property type="match status" value="1"/>
</dbReference>
<evidence type="ECO:0000313" key="12">
    <source>
        <dbReference type="Proteomes" id="UP001597032"/>
    </source>
</evidence>
<comment type="caution">
    <text evidence="11">The sequence shown here is derived from an EMBL/GenBank/DDBJ whole genome shotgun (WGS) entry which is preliminary data.</text>
</comment>
<keyword evidence="12" id="KW-1185">Reference proteome</keyword>
<dbReference type="Pfam" id="PF13424">
    <property type="entry name" value="TPR_12"/>
    <property type="match status" value="2"/>
</dbReference>
<feature type="transmembrane region" description="Helical" evidence="9">
    <location>
        <begin position="399"/>
        <end position="419"/>
    </location>
</feature>
<feature type="repeat" description="TPR" evidence="7">
    <location>
        <begin position="161"/>
        <end position="194"/>
    </location>
</feature>
<dbReference type="SUPFAM" id="SSF55874">
    <property type="entry name" value="ATPase domain of HSP90 chaperone/DNA topoisomerase II/histidine kinase"/>
    <property type="match status" value="1"/>
</dbReference>
<feature type="domain" description="Histidine kinase" evidence="10">
    <location>
        <begin position="465"/>
        <end position="683"/>
    </location>
</feature>
<evidence type="ECO:0000256" key="5">
    <source>
        <dbReference type="ARBA" id="ARBA00022777"/>
    </source>
</evidence>
<keyword evidence="9" id="KW-1133">Transmembrane helix</keyword>
<dbReference type="InterPro" id="IPR050736">
    <property type="entry name" value="Sensor_HK_Regulatory"/>
</dbReference>
<dbReference type="Gene3D" id="1.10.287.130">
    <property type="match status" value="1"/>
</dbReference>
<evidence type="ECO:0000256" key="6">
    <source>
        <dbReference type="ARBA" id="ARBA00023012"/>
    </source>
</evidence>
<keyword evidence="9" id="KW-0812">Transmembrane</keyword>
<protein>
    <recommendedName>
        <fullName evidence="2">histidine kinase</fullName>
        <ecNumber evidence="2">2.7.13.3</ecNumber>
    </recommendedName>
</protein>
<dbReference type="SUPFAM" id="SSF47384">
    <property type="entry name" value="Homodimeric domain of signal transducing histidine kinase"/>
    <property type="match status" value="1"/>
</dbReference>
<evidence type="ECO:0000256" key="4">
    <source>
        <dbReference type="ARBA" id="ARBA00022679"/>
    </source>
</evidence>
<dbReference type="InterPro" id="IPR011990">
    <property type="entry name" value="TPR-like_helical_dom_sf"/>
</dbReference>
<keyword evidence="9" id="KW-0472">Membrane</keyword>
<proteinExistence type="predicted"/>
<dbReference type="PROSITE" id="PS50109">
    <property type="entry name" value="HIS_KIN"/>
    <property type="match status" value="1"/>
</dbReference>
<reference evidence="12" key="1">
    <citation type="journal article" date="2019" name="Int. J. Syst. Evol. Microbiol.">
        <title>The Global Catalogue of Microorganisms (GCM) 10K type strain sequencing project: providing services to taxonomists for standard genome sequencing and annotation.</title>
        <authorList>
            <consortium name="The Broad Institute Genomics Platform"/>
            <consortium name="The Broad Institute Genome Sequencing Center for Infectious Disease"/>
            <person name="Wu L."/>
            <person name="Ma J."/>
        </authorList>
    </citation>
    <scope>NUCLEOTIDE SEQUENCE [LARGE SCALE GENOMIC DNA]</scope>
    <source>
        <strain evidence="12">CCUG 60022</strain>
    </source>
</reference>
<dbReference type="InterPro" id="IPR036890">
    <property type="entry name" value="HATPase_C_sf"/>
</dbReference>
<organism evidence="11 12">
    <name type="scientific">Lutibacter aestuarii</name>
    <dbReference type="NCBI Taxonomy" id="861111"/>
    <lineage>
        <taxon>Bacteria</taxon>
        <taxon>Pseudomonadati</taxon>
        <taxon>Bacteroidota</taxon>
        <taxon>Flavobacteriia</taxon>
        <taxon>Flavobacteriales</taxon>
        <taxon>Flavobacteriaceae</taxon>
        <taxon>Lutibacter</taxon>
    </lineage>
</organism>
<dbReference type="PROSITE" id="PS50005">
    <property type="entry name" value="TPR"/>
    <property type="match status" value="3"/>
</dbReference>
<dbReference type="RefSeq" id="WP_298262247.1">
    <property type="nucleotide sequence ID" value="NZ_JBHTIC010000008.1"/>
</dbReference>
<name>A0ABW2Z7M8_9FLAO</name>
<feature type="coiled-coil region" evidence="8">
    <location>
        <begin position="365"/>
        <end position="392"/>
    </location>
</feature>
<evidence type="ECO:0000256" key="7">
    <source>
        <dbReference type="PROSITE-ProRule" id="PRU00339"/>
    </source>
</evidence>
<dbReference type="Pfam" id="PF13181">
    <property type="entry name" value="TPR_8"/>
    <property type="match status" value="1"/>
</dbReference>
<dbReference type="SUPFAM" id="SSF48452">
    <property type="entry name" value="TPR-like"/>
    <property type="match status" value="2"/>
</dbReference>
<keyword evidence="6" id="KW-0902">Two-component regulatory system</keyword>
<dbReference type="InterPro" id="IPR036097">
    <property type="entry name" value="HisK_dim/P_sf"/>
</dbReference>
<dbReference type="Gene3D" id="3.30.565.10">
    <property type="entry name" value="Histidine kinase-like ATPase, C-terminal domain"/>
    <property type="match status" value="1"/>
</dbReference>
<keyword evidence="7" id="KW-0802">TPR repeat</keyword>
<dbReference type="InterPro" id="IPR019734">
    <property type="entry name" value="TPR_rpt"/>
</dbReference>
<gene>
    <name evidence="11" type="ORF">ACFQZW_07625</name>
</gene>
<evidence type="ECO:0000256" key="1">
    <source>
        <dbReference type="ARBA" id="ARBA00000085"/>
    </source>
</evidence>
<dbReference type="EMBL" id="JBHTIC010000008">
    <property type="protein sequence ID" value="MFD0761946.1"/>
    <property type="molecule type" value="Genomic_DNA"/>
</dbReference>